<feature type="transmembrane region" description="Helical" evidence="10">
    <location>
        <begin position="155"/>
        <end position="174"/>
    </location>
</feature>
<feature type="transmembrane region" description="Helical" evidence="10">
    <location>
        <begin position="241"/>
        <end position="257"/>
    </location>
</feature>
<feature type="transmembrane region" description="Helical" evidence="10">
    <location>
        <begin position="293"/>
        <end position="313"/>
    </location>
</feature>
<evidence type="ECO:0000256" key="9">
    <source>
        <dbReference type="ARBA" id="ARBA00023136"/>
    </source>
</evidence>
<dbReference type="AlphaFoldDB" id="A0A9P0HI66"/>
<comment type="similarity">
    <text evidence="3 10">Belongs to the glycosyltransferase 22 family.</text>
</comment>
<evidence type="ECO:0000256" key="4">
    <source>
        <dbReference type="ARBA" id="ARBA00022676"/>
    </source>
</evidence>
<dbReference type="Proteomes" id="UP001152798">
    <property type="component" value="Chromosome 5"/>
</dbReference>
<evidence type="ECO:0000256" key="3">
    <source>
        <dbReference type="ARBA" id="ARBA00007063"/>
    </source>
</evidence>
<dbReference type="GO" id="GO:0005789">
    <property type="term" value="C:endoplasmic reticulum membrane"/>
    <property type="evidence" value="ECO:0007669"/>
    <property type="project" value="UniProtKB-SubCell"/>
</dbReference>
<dbReference type="InterPro" id="IPR005599">
    <property type="entry name" value="GPI_mannosylTrfase"/>
</dbReference>
<feature type="transmembrane region" description="Helical" evidence="10">
    <location>
        <begin position="205"/>
        <end position="229"/>
    </location>
</feature>
<evidence type="ECO:0000313" key="12">
    <source>
        <dbReference type="EMBL" id="CAH1402481.1"/>
    </source>
</evidence>
<evidence type="ECO:0000256" key="6">
    <source>
        <dbReference type="ARBA" id="ARBA00022692"/>
    </source>
</evidence>
<dbReference type="GO" id="GO:0006487">
    <property type="term" value="P:protein N-linked glycosylation"/>
    <property type="evidence" value="ECO:0007669"/>
    <property type="project" value="TreeGrafter"/>
</dbReference>
<evidence type="ECO:0000256" key="10">
    <source>
        <dbReference type="RuleBase" id="RU363075"/>
    </source>
</evidence>
<feature type="transmembrane region" description="Helical" evidence="10">
    <location>
        <begin position="361"/>
        <end position="380"/>
    </location>
</feature>
<keyword evidence="6 10" id="KW-0812">Transmembrane</keyword>
<dbReference type="EC" id="2.4.1.-" evidence="10"/>
<keyword evidence="13" id="KW-1185">Reference proteome</keyword>
<reference evidence="12" key="1">
    <citation type="submission" date="2022-01" db="EMBL/GenBank/DDBJ databases">
        <authorList>
            <person name="King R."/>
        </authorList>
    </citation>
    <scope>NUCLEOTIDE SEQUENCE</scope>
</reference>
<evidence type="ECO:0000256" key="2">
    <source>
        <dbReference type="ARBA" id="ARBA00004922"/>
    </source>
</evidence>
<feature type="transmembrane region" description="Helical" evidence="10">
    <location>
        <begin position="334"/>
        <end position="355"/>
    </location>
</feature>
<keyword evidence="8 10" id="KW-1133">Transmembrane helix</keyword>
<dbReference type="PANTHER" id="PTHR22760:SF2">
    <property type="entry name" value="ALPHA-1,2-MANNOSYLTRANSFERASE ALG9"/>
    <property type="match status" value="1"/>
</dbReference>
<keyword evidence="5" id="KW-0808">Transferase</keyword>
<dbReference type="Pfam" id="PF03901">
    <property type="entry name" value="Glyco_transf_22"/>
    <property type="match status" value="1"/>
</dbReference>
<evidence type="ECO:0000256" key="8">
    <source>
        <dbReference type="ARBA" id="ARBA00022989"/>
    </source>
</evidence>
<protein>
    <recommendedName>
        <fullName evidence="10">Mannosyltransferase</fullName>
        <ecNumber evidence="10">2.4.1.-</ecNumber>
    </recommendedName>
</protein>
<keyword evidence="7 10" id="KW-0256">Endoplasmic reticulum</keyword>
<gene>
    <name evidence="12" type="ORF">NEZAVI_LOCUS11293</name>
</gene>
<keyword evidence="9 10" id="KW-0472">Membrane</keyword>
<keyword evidence="4 10" id="KW-0328">Glycosyltransferase</keyword>
<feature type="transmembrane region" description="Helical" evidence="10">
    <location>
        <begin position="127"/>
        <end position="148"/>
    </location>
</feature>
<dbReference type="PANTHER" id="PTHR22760">
    <property type="entry name" value="GLYCOSYLTRANSFERASE"/>
    <property type="match status" value="1"/>
</dbReference>
<accession>A0A9P0HI66</accession>
<feature type="compositionally biased region" description="Polar residues" evidence="11">
    <location>
        <begin position="1"/>
        <end position="16"/>
    </location>
</feature>
<feature type="region of interest" description="Disordered" evidence="11">
    <location>
        <begin position="1"/>
        <end position="21"/>
    </location>
</feature>
<name>A0A9P0HI66_NEZVI</name>
<proteinExistence type="inferred from homology"/>
<feature type="transmembrane region" description="Helical" evidence="10">
    <location>
        <begin position="264"/>
        <end position="281"/>
    </location>
</feature>
<feature type="transmembrane region" description="Helical" evidence="10">
    <location>
        <begin position="401"/>
        <end position="422"/>
    </location>
</feature>
<dbReference type="GO" id="GO:0000026">
    <property type="term" value="F:alpha-1,2-mannosyltransferase activity"/>
    <property type="evidence" value="ECO:0007669"/>
    <property type="project" value="TreeGrafter"/>
</dbReference>
<evidence type="ECO:0000313" key="13">
    <source>
        <dbReference type="Proteomes" id="UP001152798"/>
    </source>
</evidence>
<dbReference type="EMBL" id="OV725081">
    <property type="protein sequence ID" value="CAH1402481.1"/>
    <property type="molecule type" value="Genomic_DNA"/>
</dbReference>
<comment type="pathway">
    <text evidence="2">Protein modification; protein glycosylation.</text>
</comment>
<comment type="subcellular location">
    <subcellularLocation>
        <location evidence="1 10">Endoplasmic reticulum membrane</location>
        <topology evidence="1 10">Multi-pass membrane protein</topology>
    </subcellularLocation>
</comment>
<evidence type="ECO:0000256" key="5">
    <source>
        <dbReference type="ARBA" id="ARBA00022679"/>
    </source>
</evidence>
<dbReference type="OrthoDB" id="497541at2759"/>
<organism evidence="12 13">
    <name type="scientific">Nezara viridula</name>
    <name type="common">Southern green stink bug</name>
    <name type="synonym">Cimex viridulus</name>
    <dbReference type="NCBI Taxonomy" id="85310"/>
    <lineage>
        <taxon>Eukaryota</taxon>
        <taxon>Metazoa</taxon>
        <taxon>Ecdysozoa</taxon>
        <taxon>Arthropoda</taxon>
        <taxon>Hexapoda</taxon>
        <taxon>Insecta</taxon>
        <taxon>Pterygota</taxon>
        <taxon>Neoptera</taxon>
        <taxon>Paraneoptera</taxon>
        <taxon>Hemiptera</taxon>
        <taxon>Heteroptera</taxon>
        <taxon>Panheteroptera</taxon>
        <taxon>Pentatomomorpha</taxon>
        <taxon>Pentatomoidea</taxon>
        <taxon>Pentatomidae</taxon>
        <taxon>Pentatominae</taxon>
        <taxon>Nezara</taxon>
    </lineage>
</organism>
<evidence type="ECO:0000256" key="7">
    <source>
        <dbReference type="ARBA" id="ARBA00022824"/>
    </source>
</evidence>
<evidence type="ECO:0000256" key="11">
    <source>
        <dbReference type="SAM" id="MobiDB-lite"/>
    </source>
</evidence>
<evidence type="ECO:0000256" key="1">
    <source>
        <dbReference type="ARBA" id="ARBA00004477"/>
    </source>
</evidence>
<sequence length="596" mass="69031">MPYSIRQRNNPSSPNIRKNGPKWKHLQNRSEAVNTNNANEYGLSFPTGYTAFKALLSARIVAAIWSHISDCDETFNYWEPSHFLMYGKGLQTWEYSPLYSLRSYTYLLFQLVPALIYNALLKPDKLIVFYFQRCLLALCCSACEVYFYKSTCREFGIHVGRMTLIFLLFSAGMFTSSTAFLPSSFSMYMTMLSIGAWYHRKYELAVFLTAISAFLSWPFASLIGVPIAIDMLFYRKEVGKFIKWCLLSCCIILLPMVRIDSLYYGKLVIAPLNLLIYNVFSSKGPDLYGVEPWYFYLLNGFLNFNFIFIGSLLTPLTLLTANRIVPVNARNPACLPYSLSILPLYLWLIVFIFQPHKEERFLFPIYPLICLCGALTLDAVQKIYFRLFVRTGQHYLHHTSLIVFPVVFITSLLGVTRIFALYKGYHAPMDTYMELSKMSAEGTLPTLNNFNLCVGKEWYRFPSSFFLPDDKWTLLFIKSEFNGQLPMYYSSGFDATSTIPEFMNDENKEEASRYVNITSCHFLVDLDTGQSTDLEPNYSSQIEKWVLLKVIPFLDNSKTNRWVRAFYIPYIWEKNAVFGSYNLLQARKLRVQPSKY</sequence>